<dbReference type="PANTHER" id="PTHR48051:SF1">
    <property type="entry name" value="RAS SUPPRESSOR PROTEIN 1"/>
    <property type="match status" value="1"/>
</dbReference>
<feature type="region of interest" description="Disordered" evidence="3">
    <location>
        <begin position="38"/>
        <end position="91"/>
    </location>
</feature>
<name>A0ABR3QEX4_9TREE</name>
<dbReference type="RefSeq" id="XP_069213213.1">
    <property type="nucleotide sequence ID" value="XM_069349669.1"/>
</dbReference>
<keyword evidence="2" id="KW-0677">Repeat</keyword>
<dbReference type="InterPro" id="IPR003591">
    <property type="entry name" value="Leu-rich_rpt_typical-subtyp"/>
</dbReference>
<gene>
    <name evidence="4" type="ORF">Q8F55_001024</name>
</gene>
<dbReference type="SUPFAM" id="SSF52075">
    <property type="entry name" value="Outer arm dynein light chain 1"/>
    <property type="match status" value="1"/>
</dbReference>
<keyword evidence="5" id="KW-1185">Reference proteome</keyword>
<dbReference type="Gene3D" id="3.80.10.10">
    <property type="entry name" value="Ribonuclease Inhibitor"/>
    <property type="match status" value="1"/>
</dbReference>
<dbReference type="GeneID" id="95982067"/>
<dbReference type="EMBL" id="JBBXJM010000001">
    <property type="protein sequence ID" value="KAL1413269.1"/>
    <property type="molecule type" value="Genomic_DNA"/>
</dbReference>
<reference evidence="4 5" key="1">
    <citation type="submission" date="2023-08" db="EMBL/GenBank/DDBJ databases">
        <title>Annotated Genome Sequence of Vanrija albida AlHP1.</title>
        <authorList>
            <person name="Herzog R."/>
        </authorList>
    </citation>
    <scope>NUCLEOTIDE SEQUENCE [LARGE SCALE GENOMIC DNA]</scope>
    <source>
        <strain evidence="4 5">AlHP1</strain>
    </source>
</reference>
<accession>A0ABR3QEX4</accession>
<evidence type="ECO:0000256" key="1">
    <source>
        <dbReference type="ARBA" id="ARBA00022614"/>
    </source>
</evidence>
<organism evidence="4 5">
    <name type="scientific">Vanrija albida</name>
    <dbReference type="NCBI Taxonomy" id="181172"/>
    <lineage>
        <taxon>Eukaryota</taxon>
        <taxon>Fungi</taxon>
        <taxon>Dikarya</taxon>
        <taxon>Basidiomycota</taxon>
        <taxon>Agaricomycotina</taxon>
        <taxon>Tremellomycetes</taxon>
        <taxon>Trichosporonales</taxon>
        <taxon>Trichosporonaceae</taxon>
        <taxon>Vanrija</taxon>
    </lineage>
</organism>
<evidence type="ECO:0000256" key="2">
    <source>
        <dbReference type="ARBA" id="ARBA00022737"/>
    </source>
</evidence>
<dbReference type="PANTHER" id="PTHR48051">
    <property type="match status" value="1"/>
</dbReference>
<comment type="caution">
    <text evidence="4">The sequence shown here is derived from an EMBL/GenBank/DDBJ whole genome shotgun (WGS) entry which is preliminary data.</text>
</comment>
<protein>
    <submittedName>
        <fullName evidence="4">Uncharacterized protein</fullName>
    </submittedName>
</protein>
<dbReference type="InterPro" id="IPR050216">
    <property type="entry name" value="LRR_domain-containing"/>
</dbReference>
<evidence type="ECO:0000256" key="3">
    <source>
        <dbReference type="SAM" id="MobiDB-lite"/>
    </source>
</evidence>
<dbReference type="PROSITE" id="PS51450">
    <property type="entry name" value="LRR"/>
    <property type="match status" value="2"/>
</dbReference>
<dbReference type="SMART" id="SM00369">
    <property type="entry name" value="LRR_TYP"/>
    <property type="match status" value="2"/>
</dbReference>
<dbReference type="InterPro" id="IPR032675">
    <property type="entry name" value="LRR_dom_sf"/>
</dbReference>
<dbReference type="Proteomes" id="UP001565368">
    <property type="component" value="Unassembled WGS sequence"/>
</dbReference>
<dbReference type="Pfam" id="PF13855">
    <property type="entry name" value="LRR_8"/>
    <property type="match status" value="1"/>
</dbReference>
<feature type="compositionally biased region" description="Polar residues" evidence="3">
    <location>
        <begin position="40"/>
        <end position="52"/>
    </location>
</feature>
<proteinExistence type="predicted"/>
<sequence>MVVLDPYAAASKPMPDWESIPKDPLVFAASFLQPLDVNTHRPTPSSVSSSQKLPRPRRPNDTFASSSGSTSKHSKTHSWAASTTSHHAGVGSDEWMEEKVAQCVDNAKGDLIIHNFGLQTLSTKISDLRDLSAPDIGVYASQNLLVSLPSALFDIRNLTVLSLRSNRLESLPAAIGELRNLKELNISNNLIRYLPSTILDLSLEQFSAHPNRWIEPSHDSGEIAKSPVTRRNSLPITAPTRSLTQSGPVPSLASLCLTVLLSPRPPSNLPPLIDCYNWDDCRVRGQHPLLDPHILSHSMPPSFSVDELGRILQSVKSACSSRAQTGRLSDPFPHSYRVPPPDDAAENPYYSPCPSTRHWTENDLVDSTQSRRIFLHAAEERFQWRVVANVSNLPIRWLGCSPGCLEFLDEEDDEEEWPVEL</sequence>
<evidence type="ECO:0000313" key="4">
    <source>
        <dbReference type="EMBL" id="KAL1413269.1"/>
    </source>
</evidence>
<keyword evidence="1" id="KW-0433">Leucine-rich repeat</keyword>
<evidence type="ECO:0000313" key="5">
    <source>
        <dbReference type="Proteomes" id="UP001565368"/>
    </source>
</evidence>
<dbReference type="InterPro" id="IPR001611">
    <property type="entry name" value="Leu-rich_rpt"/>
</dbReference>